<dbReference type="InterPro" id="IPR011786">
    <property type="entry name" value="CysI"/>
</dbReference>
<protein>
    <recommendedName>
        <fullName evidence="15">Sulfite reductase [NADPH] hemoprotein beta-component</fullName>
        <shortName evidence="15">SiR-HP</shortName>
        <shortName evidence="15">SiRHP</shortName>
        <ecNumber evidence="15">1.8.1.2</ecNumber>
    </recommendedName>
</protein>
<dbReference type="GO" id="GO:0000103">
    <property type="term" value="P:sulfate assimilation"/>
    <property type="evidence" value="ECO:0007669"/>
    <property type="project" value="UniProtKB-UniRule"/>
</dbReference>
<reference evidence="19 20" key="1">
    <citation type="submission" date="2020-02" db="EMBL/GenBank/DDBJ databases">
        <title>Pelistega sp. NLN82 were isolated from wild rodents of the Hainan Island.</title>
        <authorList>
            <person name="Niu N."/>
            <person name="Zhou J."/>
        </authorList>
    </citation>
    <scope>NUCLEOTIDE SEQUENCE [LARGE SCALE GENOMIC DNA]</scope>
    <source>
        <strain evidence="19 20">NLN82</strain>
    </source>
</reference>
<keyword evidence="4 15" id="KW-0028">Amino-acid biosynthesis</keyword>
<feature type="coiled-coil region" evidence="16">
    <location>
        <begin position="417"/>
        <end position="444"/>
    </location>
</feature>
<dbReference type="FunFam" id="3.30.413.10:FF:000003">
    <property type="entry name" value="Sulfite reductase [NADPH] hemoprotein beta-component"/>
    <property type="match status" value="1"/>
</dbReference>
<dbReference type="SUPFAM" id="SSF56014">
    <property type="entry name" value="Nitrite and sulphite reductase 4Fe-4S domain-like"/>
    <property type="match status" value="2"/>
</dbReference>
<feature type="domain" description="Nitrite/sulphite reductase 4Fe-4S" evidence="17">
    <location>
        <begin position="182"/>
        <end position="342"/>
    </location>
</feature>
<keyword evidence="5 15" id="KW-0349">Heme</keyword>
<comment type="cofactor">
    <cofactor evidence="15">
        <name>siroheme</name>
        <dbReference type="ChEBI" id="CHEBI:60052"/>
    </cofactor>
    <text evidence="15">Binds 1 siroheme per subunit.</text>
</comment>
<evidence type="ECO:0000256" key="10">
    <source>
        <dbReference type="ARBA" id="ARBA00023014"/>
    </source>
</evidence>
<evidence type="ECO:0000259" key="17">
    <source>
        <dbReference type="Pfam" id="PF01077"/>
    </source>
</evidence>
<dbReference type="Proteomes" id="UP000477651">
    <property type="component" value="Unassembled WGS sequence"/>
</dbReference>
<keyword evidence="10 15" id="KW-0411">Iron-sulfur</keyword>
<evidence type="ECO:0000256" key="8">
    <source>
        <dbReference type="ARBA" id="ARBA00023002"/>
    </source>
</evidence>
<dbReference type="GO" id="GO:0046872">
    <property type="term" value="F:metal ion binding"/>
    <property type="evidence" value="ECO:0007669"/>
    <property type="project" value="UniProtKB-KW"/>
</dbReference>
<name>A0A6L9Y7X4_9BURK</name>
<dbReference type="SUPFAM" id="SSF55124">
    <property type="entry name" value="Nitrite/Sulfite reductase N-terminal domain-like"/>
    <property type="match status" value="2"/>
</dbReference>
<dbReference type="UniPathway" id="UPA00140">
    <property type="reaction ID" value="UER00207"/>
</dbReference>
<dbReference type="GO" id="GO:0050661">
    <property type="term" value="F:NADP binding"/>
    <property type="evidence" value="ECO:0007669"/>
    <property type="project" value="InterPro"/>
</dbReference>
<organism evidence="19 20">
    <name type="scientific">Pelistega ratti</name>
    <dbReference type="NCBI Taxonomy" id="2652177"/>
    <lineage>
        <taxon>Bacteria</taxon>
        <taxon>Pseudomonadati</taxon>
        <taxon>Pseudomonadota</taxon>
        <taxon>Betaproteobacteria</taxon>
        <taxon>Burkholderiales</taxon>
        <taxon>Alcaligenaceae</taxon>
        <taxon>Pelistega</taxon>
    </lineage>
</organism>
<sequence>MTKTSDERKEVEMKLEWQDKPLSDNERLKRESKFLRGTIVEDLENPLTGGFTGDNFQLIRFHGMYEQDDRDIRAERLEEKLEPLKFMLLRCRLPGGIIKPAQWIEIDKFAREHTYYQSIRLTNRQTFQYHGVPKGKLQSMHRLLHRIGLDSIATASDMNRNVLCTSNPIESELHQQAYEFAKKISEHLLPRSRGYLDVWIDGKKVESSDDILQESEPILGETYLPRKFKTAVAIPPLNDVDVYGNDMNFIAIQDDNGQLCGFNVLVGGGLSFEHGNTKTYPDVSKELGFVTLDKTLAAAEAIVTTQRDFGNRHDRKNARTRYTLQNMTLEGFRQEVEKRMGCAFEPIRPFEFTERGDRIGWVKGIDNKWHLTLFIESGRLTDKEDKPLLTGMLEIAKVHKGDFRITANQNMIVANVAEEDKEHIEQLARKYRLIRNDVSKQRENAMSCVALPTCPLAMAESERILPDFITEMDKILAKYGIPDDYIITRITGCPNGCGRSMLAEIGLVGKAVGRYNLHIGGDRAGVRIPRLYKENITIPEILAELDMLIGRWVSERNEEEAFGDFVIRQKIVRPVFNAAVDFWDNQ</sequence>
<dbReference type="InterPro" id="IPR036136">
    <property type="entry name" value="Nit/Sulf_reduc_fer-like_dom_sf"/>
</dbReference>
<keyword evidence="20" id="KW-1185">Reference proteome</keyword>
<dbReference type="PROSITE" id="PS00365">
    <property type="entry name" value="NIR_SIR"/>
    <property type="match status" value="1"/>
</dbReference>
<dbReference type="EMBL" id="JAAGYR010000010">
    <property type="protein sequence ID" value="NEN75908.1"/>
    <property type="molecule type" value="Genomic_DNA"/>
</dbReference>
<feature type="binding site" evidence="15">
    <location>
        <position position="448"/>
    </location>
    <ligand>
        <name>[4Fe-4S] cluster</name>
        <dbReference type="ChEBI" id="CHEBI:49883"/>
    </ligand>
</feature>
<keyword evidence="6 15" id="KW-0479">Metal-binding</keyword>
<keyword evidence="11 15" id="KW-0198">Cysteine biosynthesis</keyword>
<evidence type="ECO:0000259" key="18">
    <source>
        <dbReference type="Pfam" id="PF03460"/>
    </source>
</evidence>
<dbReference type="GO" id="GO:0020037">
    <property type="term" value="F:heme binding"/>
    <property type="evidence" value="ECO:0007669"/>
    <property type="project" value="InterPro"/>
</dbReference>
<evidence type="ECO:0000256" key="14">
    <source>
        <dbReference type="ARBA" id="ARBA00062253"/>
    </source>
</evidence>
<comment type="cofactor">
    <cofactor evidence="15">
        <name>[4Fe-4S] cluster</name>
        <dbReference type="ChEBI" id="CHEBI:49883"/>
    </cofactor>
    <text evidence="15">Binds 1 [4Fe-4S] cluster per subunit.</text>
</comment>
<comment type="caution">
    <text evidence="19">The sequence shown here is derived from an EMBL/GenBank/DDBJ whole genome shotgun (WGS) entry which is preliminary data.</text>
</comment>
<evidence type="ECO:0000256" key="13">
    <source>
        <dbReference type="ARBA" id="ARBA00057160"/>
    </source>
</evidence>
<comment type="pathway">
    <text evidence="1 15">Sulfur metabolism; hydrogen sulfide biosynthesis; hydrogen sulfide from sulfite (NADPH route): step 1/1.</text>
</comment>
<dbReference type="InterPro" id="IPR045854">
    <property type="entry name" value="NO2/SO3_Rdtase_4Fe4S_sf"/>
</dbReference>
<keyword evidence="8 15" id="KW-0560">Oxidoreductase</keyword>
<feature type="domain" description="Nitrite/Sulfite reductase ferredoxin-like" evidence="18">
    <location>
        <begin position="366"/>
        <end position="429"/>
    </location>
</feature>
<keyword evidence="9 15" id="KW-0408">Iron</keyword>
<gene>
    <name evidence="15 19" type="primary">cysI</name>
    <name evidence="19" type="ORF">F9B74_06150</name>
</gene>
<evidence type="ECO:0000256" key="1">
    <source>
        <dbReference type="ARBA" id="ARBA00004774"/>
    </source>
</evidence>
<dbReference type="NCBIfam" id="NF010029">
    <property type="entry name" value="PRK13504.1"/>
    <property type="match status" value="1"/>
</dbReference>
<evidence type="ECO:0000256" key="5">
    <source>
        <dbReference type="ARBA" id="ARBA00022617"/>
    </source>
</evidence>
<evidence type="ECO:0000256" key="2">
    <source>
        <dbReference type="ARBA" id="ARBA00010429"/>
    </source>
</evidence>
<dbReference type="InterPro" id="IPR006066">
    <property type="entry name" value="NO2/SO3_Rdtase_FeS/sirohaem_BS"/>
</dbReference>
<feature type="binding site" evidence="15">
    <location>
        <position position="493"/>
    </location>
    <ligand>
        <name>[4Fe-4S] cluster</name>
        <dbReference type="ChEBI" id="CHEBI:49883"/>
    </ligand>
</feature>
<dbReference type="AlphaFoldDB" id="A0A6L9Y7X4"/>
<feature type="binding site" evidence="15">
    <location>
        <position position="497"/>
    </location>
    <ligand>
        <name>[4Fe-4S] cluster</name>
        <dbReference type="ChEBI" id="CHEBI:49883"/>
    </ligand>
</feature>
<evidence type="ECO:0000256" key="3">
    <source>
        <dbReference type="ARBA" id="ARBA00022485"/>
    </source>
</evidence>
<dbReference type="PANTHER" id="PTHR11493">
    <property type="entry name" value="SULFITE REDUCTASE [NADPH] SUBUNIT BETA-RELATED"/>
    <property type="match status" value="1"/>
</dbReference>
<keyword evidence="3 15" id="KW-0004">4Fe-4S</keyword>
<dbReference type="GO" id="GO:0009337">
    <property type="term" value="C:sulfite reductase complex (NADPH)"/>
    <property type="evidence" value="ECO:0007669"/>
    <property type="project" value="InterPro"/>
</dbReference>
<evidence type="ECO:0000256" key="4">
    <source>
        <dbReference type="ARBA" id="ARBA00022605"/>
    </source>
</evidence>
<comment type="catalytic activity">
    <reaction evidence="12 15">
        <text>hydrogen sulfide + 3 NADP(+) + 3 H2O = sulfite + 3 NADPH + 4 H(+)</text>
        <dbReference type="Rhea" id="RHEA:13801"/>
        <dbReference type="ChEBI" id="CHEBI:15377"/>
        <dbReference type="ChEBI" id="CHEBI:15378"/>
        <dbReference type="ChEBI" id="CHEBI:17359"/>
        <dbReference type="ChEBI" id="CHEBI:29919"/>
        <dbReference type="ChEBI" id="CHEBI:57783"/>
        <dbReference type="ChEBI" id="CHEBI:58349"/>
        <dbReference type="EC" id="1.8.1.2"/>
    </reaction>
</comment>
<evidence type="ECO:0000256" key="16">
    <source>
        <dbReference type="SAM" id="Coils"/>
    </source>
</evidence>
<keyword evidence="16" id="KW-0175">Coiled coil</keyword>
<feature type="binding site" description="axial binding residue" evidence="15">
    <location>
        <position position="497"/>
    </location>
    <ligand>
        <name>siroheme</name>
        <dbReference type="ChEBI" id="CHEBI:60052"/>
    </ligand>
    <ligandPart>
        <name>Fe</name>
        <dbReference type="ChEBI" id="CHEBI:18248"/>
    </ligandPart>
</feature>
<dbReference type="Gene3D" id="3.90.480.20">
    <property type="match status" value="1"/>
</dbReference>
<dbReference type="PRINTS" id="PR00397">
    <property type="entry name" value="SIROHAEM"/>
</dbReference>
<dbReference type="InterPro" id="IPR006067">
    <property type="entry name" value="NO2/SO3_Rdtase_4Fe4S_dom"/>
</dbReference>
<evidence type="ECO:0000313" key="20">
    <source>
        <dbReference type="Proteomes" id="UP000477651"/>
    </source>
</evidence>
<dbReference type="GO" id="GO:0070814">
    <property type="term" value="P:hydrogen sulfide biosynthetic process"/>
    <property type="evidence" value="ECO:0007669"/>
    <property type="project" value="UniProtKB-UniRule"/>
</dbReference>
<proteinExistence type="inferred from homology"/>
<evidence type="ECO:0000313" key="19">
    <source>
        <dbReference type="EMBL" id="NEN75908.1"/>
    </source>
</evidence>
<evidence type="ECO:0000256" key="6">
    <source>
        <dbReference type="ARBA" id="ARBA00022723"/>
    </source>
</evidence>
<dbReference type="GO" id="GO:0004783">
    <property type="term" value="F:sulfite reductase (NADPH) activity"/>
    <property type="evidence" value="ECO:0007669"/>
    <property type="project" value="UniProtKB-UniRule"/>
</dbReference>
<feature type="binding site" evidence="15">
    <location>
        <position position="454"/>
    </location>
    <ligand>
        <name>[4Fe-4S] cluster</name>
        <dbReference type="ChEBI" id="CHEBI:49883"/>
    </ligand>
</feature>
<comment type="function">
    <text evidence="13 15">Component of the sulfite reductase complex that catalyzes the 6-electron reduction of sulfite to sulfide. This is one of several activities required for the biosynthesis of L-cysteine from sulfate.</text>
</comment>
<dbReference type="InterPro" id="IPR005117">
    <property type="entry name" value="NiRdtase/SiRdtase_haem-b_fer"/>
</dbReference>
<dbReference type="FunFam" id="3.30.413.10:FF:000004">
    <property type="entry name" value="Sulfite reductase [NADPH] hemoprotein beta-component"/>
    <property type="match status" value="1"/>
</dbReference>
<evidence type="ECO:0000256" key="11">
    <source>
        <dbReference type="ARBA" id="ARBA00023192"/>
    </source>
</evidence>
<evidence type="ECO:0000256" key="9">
    <source>
        <dbReference type="ARBA" id="ARBA00023004"/>
    </source>
</evidence>
<dbReference type="HAMAP" id="MF_01540">
    <property type="entry name" value="CysI"/>
    <property type="match status" value="1"/>
</dbReference>
<dbReference type="Gene3D" id="3.30.413.10">
    <property type="entry name" value="Sulfite Reductase Hemoprotein, domain 1"/>
    <property type="match status" value="2"/>
</dbReference>
<keyword evidence="7 15" id="KW-0521">NADP</keyword>
<dbReference type="GO" id="GO:0050311">
    <property type="term" value="F:sulfite reductase (ferredoxin) activity"/>
    <property type="evidence" value="ECO:0007669"/>
    <property type="project" value="TreeGrafter"/>
</dbReference>
<evidence type="ECO:0000256" key="12">
    <source>
        <dbReference type="ARBA" id="ARBA00052219"/>
    </source>
</evidence>
<dbReference type="EC" id="1.8.1.2" evidence="15"/>
<dbReference type="InterPro" id="IPR045169">
    <property type="entry name" value="NO2/SO3_Rdtase_4Fe4S_prot"/>
</dbReference>
<dbReference type="Pfam" id="PF03460">
    <property type="entry name" value="NIR_SIR_ferr"/>
    <property type="match status" value="2"/>
</dbReference>
<dbReference type="NCBIfam" id="TIGR02041">
    <property type="entry name" value="CysI"/>
    <property type="match status" value="1"/>
</dbReference>
<dbReference type="GO" id="GO:0051539">
    <property type="term" value="F:4 iron, 4 sulfur cluster binding"/>
    <property type="evidence" value="ECO:0007669"/>
    <property type="project" value="UniProtKB-KW"/>
</dbReference>
<evidence type="ECO:0000256" key="7">
    <source>
        <dbReference type="ARBA" id="ARBA00022857"/>
    </source>
</evidence>
<evidence type="ECO:0000256" key="15">
    <source>
        <dbReference type="HAMAP-Rule" id="MF_01540"/>
    </source>
</evidence>
<comment type="similarity">
    <text evidence="2 15">Belongs to the nitrite and sulfite reductase 4Fe-4S domain family.</text>
</comment>
<feature type="domain" description="Nitrite/Sulfite reductase ferredoxin-like" evidence="18">
    <location>
        <begin position="86"/>
        <end position="145"/>
    </location>
</feature>
<dbReference type="PANTHER" id="PTHR11493:SF47">
    <property type="entry name" value="SULFITE REDUCTASE [NADPH] SUBUNIT BETA"/>
    <property type="match status" value="1"/>
</dbReference>
<accession>A0A6L9Y7X4</accession>
<comment type="subunit">
    <text evidence="14 15">Alpha(8)-beta(8). The alpha component is a flavoprotein, the beta component is a hemoprotein.</text>
</comment>
<dbReference type="Pfam" id="PF01077">
    <property type="entry name" value="NIR_SIR"/>
    <property type="match status" value="1"/>
</dbReference>
<dbReference type="GO" id="GO:0019344">
    <property type="term" value="P:cysteine biosynthetic process"/>
    <property type="evidence" value="ECO:0007669"/>
    <property type="project" value="UniProtKB-KW"/>
</dbReference>